<accession>A0A9W9F6I4</accession>
<dbReference type="OrthoDB" id="2151982at2759"/>
<reference evidence="1" key="2">
    <citation type="journal article" date="2023" name="IMA Fungus">
        <title>Comparative genomic study of the Penicillium genus elucidates a diverse pangenome and 15 lateral gene transfer events.</title>
        <authorList>
            <person name="Petersen C."/>
            <person name="Sorensen T."/>
            <person name="Nielsen M.R."/>
            <person name="Sondergaard T.E."/>
            <person name="Sorensen J.L."/>
            <person name="Fitzpatrick D.A."/>
            <person name="Frisvad J.C."/>
            <person name="Nielsen K.L."/>
        </authorList>
    </citation>
    <scope>NUCLEOTIDE SEQUENCE</scope>
    <source>
        <strain evidence="1">IBT 30069</strain>
    </source>
</reference>
<evidence type="ECO:0000313" key="2">
    <source>
        <dbReference type="Proteomes" id="UP001149165"/>
    </source>
</evidence>
<protein>
    <submittedName>
        <fullName evidence="1">Uncharacterized protein</fullName>
    </submittedName>
</protein>
<name>A0A9W9F6I4_9EURO</name>
<dbReference type="AlphaFoldDB" id="A0A9W9F6I4"/>
<dbReference type="Proteomes" id="UP001149165">
    <property type="component" value="Unassembled WGS sequence"/>
</dbReference>
<gene>
    <name evidence="1" type="ORF">N7456_010396</name>
</gene>
<sequence length="177" mass="19757">MDVTQMINELSSSSTLFPDCCLAVSKTVITSLISLLPKKPAFTLSIGSGQGLLESLISHSDENVSVQGVEVNSSVNRYIAEEDMHVVPGTWGLYSFAQHATAWMFVYPRDPKLITRYMDTYGDQAVELIIWLGPRVDWPDYEPCFHHSSFSELSFPDIGLMEFEVAVVARKSESMQV</sequence>
<organism evidence="1 2">
    <name type="scientific">Penicillium angulare</name>
    <dbReference type="NCBI Taxonomy" id="116970"/>
    <lineage>
        <taxon>Eukaryota</taxon>
        <taxon>Fungi</taxon>
        <taxon>Dikarya</taxon>
        <taxon>Ascomycota</taxon>
        <taxon>Pezizomycotina</taxon>
        <taxon>Eurotiomycetes</taxon>
        <taxon>Eurotiomycetidae</taxon>
        <taxon>Eurotiales</taxon>
        <taxon>Aspergillaceae</taxon>
        <taxon>Penicillium</taxon>
    </lineage>
</organism>
<reference evidence="1" key="1">
    <citation type="submission" date="2022-11" db="EMBL/GenBank/DDBJ databases">
        <authorList>
            <person name="Petersen C."/>
        </authorList>
    </citation>
    <scope>NUCLEOTIDE SEQUENCE</scope>
    <source>
        <strain evidence="1">IBT 30069</strain>
    </source>
</reference>
<comment type="caution">
    <text evidence="1">The sequence shown here is derived from an EMBL/GenBank/DDBJ whole genome shotgun (WGS) entry which is preliminary data.</text>
</comment>
<keyword evidence="2" id="KW-1185">Reference proteome</keyword>
<evidence type="ECO:0000313" key="1">
    <source>
        <dbReference type="EMBL" id="KAJ5094535.1"/>
    </source>
</evidence>
<dbReference type="EMBL" id="JAPQKH010000006">
    <property type="protein sequence ID" value="KAJ5094535.1"/>
    <property type="molecule type" value="Genomic_DNA"/>
</dbReference>
<proteinExistence type="predicted"/>